<dbReference type="GO" id="GO:0006106">
    <property type="term" value="P:fumarate metabolic process"/>
    <property type="evidence" value="ECO:0007669"/>
    <property type="project" value="InterPro"/>
</dbReference>
<comment type="function">
    <text evidence="5">Involved in the TCA cycle. Catalyzes the stereospecific interconversion of fumarate to L-malate.</text>
</comment>
<dbReference type="GO" id="GO:0008797">
    <property type="term" value="F:aspartate ammonia-lyase activity"/>
    <property type="evidence" value="ECO:0007669"/>
    <property type="project" value="UniProtKB-EC"/>
</dbReference>
<dbReference type="InterPro" id="IPR022761">
    <property type="entry name" value="Fumarate_lyase_N"/>
</dbReference>
<dbReference type="Gene3D" id="1.10.40.30">
    <property type="entry name" value="Fumarase/aspartase (C-terminal domain)"/>
    <property type="match status" value="1"/>
</dbReference>
<dbReference type="PRINTS" id="PR00149">
    <property type="entry name" value="FUMRATELYASE"/>
</dbReference>
<dbReference type="GO" id="GO:0006108">
    <property type="term" value="P:malate metabolic process"/>
    <property type="evidence" value="ECO:0007669"/>
    <property type="project" value="TreeGrafter"/>
</dbReference>
<dbReference type="InterPro" id="IPR008948">
    <property type="entry name" value="L-Aspartase-like"/>
</dbReference>
<feature type="binding site" evidence="5">
    <location>
        <begin position="137"/>
        <end position="139"/>
    </location>
    <ligand>
        <name>substrate</name>
    </ligand>
</feature>
<feature type="binding site" evidence="5">
    <location>
        <position position="185"/>
    </location>
    <ligand>
        <name>substrate</name>
    </ligand>
</feature>
<evidence type="ECO:0000256" key="1">
    <source>
        <dbReference type="ARBA" id="ARBA00001494"/>
    </source>
</evidence>
<dbReference type="InterPro" id="IPR024083">
    <property type="entry name" value="Fumarase/histidase_N"/>
</dbReference>
<evidence type="ECO:0000256" key="2">
    <source>
        <dbReference type="ARBA" id="ARBA00009084"/>
    </source>
</evidence>
<comment type="miscellaneous">
    <text evidence="5">There are 2 substrate-binding sites: the catalytic A site, and the non-catalytic B site that may play a role in the transfer of substrate or product between the active site and the solvent. Alternatively, the B site may bind allosteric effectors.</text>
</comment>
<dbReference type="Gene3D" id="1.20.200.10">
    <property type="entry name" value="Fumarase/aspartase (Central domain)"/>
    <property type="match status" value="1"/>
</dbReference>
<evidence type="ECO:0000259" key="7">
    <source>
        <dbReference type="Pfam" id="PF10415"/>
    </source>
</evidence>
<evidence type="ECO:0000256" key="5">
    <source>
        <dbReference type="HAMAP-Rule" id="MF_00743"/>
    </source>
</evidence>
<dbReference type="GO" id="GO:0005737">
    <property type="term" value="C:cytoplasm"/>
    <property type="evidence" value="ECO:0007669"/>
    <property type="project" value="UniProtKB-SubCell"/>
</dbReference>
<dbReference type="SUPFAM" id="SSF48557">
    <property type="entry name" value="L-aspartase-like"/>
    <property type="match status" value="1"/>
</dbReference>
<feature type="binding site" evidence="5">
    <location>
        <begin position="322"/>
        <end position="324"/>
    </location>
    <ligand>
        <name>substrate</name>
    </ligand>
</feature>
<dbReference type="UniPathway" id="UPA00223">
    <property type="reaction ID" value="UER01007"/>
</dbReference>
<feature type="site" description="Important for catalytic activity" evidence="5">
    <location>
        <position position="329"/>
    </location>
</feature>
<comment type="subcellular location">
    <subcellularLocation>
        <location evidence="5">Cytoplasm</location>
    </subcellularLocation>
</comment>
<dbReference type="NCBIfam" id="NF008909">
    <property type="entry name" value="PRK12273.1"/>
    <property type="match status" value="1"/>
</dbReference>
<dbReference type="PRINTS" id="PR00145">
    <property type="entry name" value="ARGSUCLYASE"/>
</dbReference>
<dbReference type="HAMAP" id="MF_00743">
    <property type="entry name" value="FumaraseC"/>
    <property type="match status" value="1"/>
</dbReference>
<dbReference type="AlphaFoldDB" id="A0A268H8G1"/>
<dbReference type="Pfam" id="PF10415">
    <property type="entry name" value="FumaraseC_C"/>
    <property type="match status" value="1"/>
</dbReference>
<dbReference type="InterPro" id="IPR018951">
    <property type="entry name" value="Fumarase_C_C"/>
</dbReference>
<dbReference type="GO" id="GO:0004333">
    <property type="term" value="F:fumarate hydratase activity"/>
    <property type="evidence" value="ECO:0007669"/>
    <property type="project" value="UniProtKB-UniRule"/>
</dbReference>
<dbReference type="EMBL" id="NPBH01000085">
    <property type="protein sequence ID" value="PAE06162.1"/>
    <property type="molecule type" value="Genomic_DNA"/>
</dbReference>
<reference evidence="8 9" key="1">
    <citation type="submission" date="2017-07" db="EMBL/GenBank/DDBJ databases">
        <title>Isolation and whole genome analysis of endospore-forming bacteria from heroin.</title>
        <authorList>
            <person name="Kalinowski J."/>
            <person name="Ahrens B."/>
            <person name="Al-Dilaimi A."/>
            <person name="Winkler A."/>
            <person name="Wibberg D."/>
            <person name="Schleenbecker U."/>
            <person name="Ruckert C."/>
            <person name="Wolfel R."/>
            <person name="Grass G."/>
        </authorList>
    </citation>
    <scope>NUCLEOTIDE SEQUENCE [LARGE SCALE GENOMIC DNA]</scope>
    <source>
        <strain evidence="8 9">7509</strain>
    </source>
</reference>
<dbReference type="FunFam" id="1.10.275.10:FF:000001">
    <property type="entry name" value="Fumarate hydratase, mitochondrial"/>
    <property type="match status" value="1"/>
</dbReference>
<dbReference type="CDD" id="cd01362">
    <property type="entry name" value="Fumarase_classII"/>
    <property type="match status" value="1"/>
</dbReference>
<dbReference type="Gene3D" id="1.10.275.10">
    <property type="entry name" value="Fumarase/aspartase (N-terminal domain)"/>
    <property type="match status" value="1"/>
</dbReference>
<comment type="catalytic activity">
    <reaction evidence="1">
        <text>L-aspartate = fumarate + NH4(+)</text>
        <dbReference type="Rhea" id="RHEA:16601"/>
        <dbReference type="ChEBI" id="CHEBI:28938"/>
        <dbReference type="ChEBI" id="CHEBI:29806"/>
        <dbReference type="ChEBI" id="CHEBI:29991"/>
        <dbReference type="EC" id="4.3.1.1"/>
    </reaction>
</comment>
<dbReference type="NCBIfam" id="TIGR00979">
    <property type="entry name" value="fumC_II"/>
    <property type="match status" value="1"/>
</dbReference>
<keyword evidence="4 5" id="KW-0456">Lyase</keyword>
<keyword evidence="3 5" id="KW-0816">Tricarboxylic acid cycle</keyword>
<dbReference type="GO" id="GO:0006099">
    <property type="term" value="P:tricarboxylic acid cycle"/>
    <property type="evidence" value="ECO:0007669"/>
    <property type="project" value="UniProtKB-UniRule"/>
</dbReference>
<feature type="active site" evidence="5">
    <location>
        <position position="316"/>
    </location>
</feature>
<feature type="domain" description="Fumarate lyase N-terminal" evidence="6">
    <location>
        <begin position="11"/>
        <end position="340"/>
    </location>
</feature>
<feature type="active site" description="Proton donor/acceptor" evidence="5">
    <location>
        <position position="186"/>
    </location>
</feature>
<keyword evidence="5" id="KW-0963">Cytoplasm</keyword>
<dbReference type="InterPro" id="IPR000362">
    <property type="entry name" value="Fumarate_lyase_fam"/>
</dbReference>
<proteinExistence type="inferred from homology"/>
<dbReference type="InterPro" id="IPR020557">
    <property type="entry name" value="Fumarate_lyase_CS"/>
</dbReference>
<comment type="similarity">
    <text evidence="2 5">Belongs to the class-II fumarase/aspartase family. Fumarase subfamily.</text>
</comment>
<accession>A0A268H8G1</accession>
<comment type="subunit">
    <text evidence="5">Homotetramer.</text>
</comment>
<evidence type="ECO:0000259" key="6">
    <source>
        <dbReference type="Pfam" id="PF00206"/>
    </source>
</evidence>
<evidence type="ECO:0000313" key="8">
    <source>
        <dbReference type="EMBL" id="PAE06162.1"/>
    </source>
</evidence>
<dbReference type="Proteomes" id="UP000216475">
    <property type="component" value="Unassembled WGS sequence"/>
</dbReference>
<dbReference type="PANTHER" id="PTHR11444">
    <property type="entry name" value="ASPARTATEAMMONIA/ARGININOSUCCINATE/ADENYLOSUCCINATE LYASE"/>
    <property type="match status" value="1"/>
</dbReference>
<dbReference type="Pfam" id="PF00206">
    <property type="entry name" value="Lyase_1"/>
    <property type="match status" value="1"/>
</dbReference>
<feature type="binding site" description="in site B" evidence="5">
    <location>
        <begin position="127"/>
        <end position="130"/>
    </location>
    <ligand>
        <name>substrate</name>
    </ligand>
</feature>
<comment type="catalytic activity">
    <reaction evidence="5">
        <text>(S)-malate = fumarate + H2O</text>
        <dbReference type="Rhea" id="RHEA:12460"/>
        <dbReference type="ChEBI" id="CHEBI:15377"/>
        <dbReference type="ChEBI" id="CHEBI:15589"/>
        <dbReference type="ChEBI" id="CHEBI:29806"/>
        <dbReference type="EC" id="4.2.1.2"/>
    </reaction>
</comment>
<sequence length="461" mass="50403">MEFRVEKDTIGEIQVPADKFWGAQTQRSRENFPIGSERMPKEIVYAFALLKKSAAKANHDLGLLEKDKSEAIGYAADRITSGELDDHFPLVVWQTGSGTQSNMNVNEVIAFVGNKWLEEQGKEVRLHPNDDVNKSQSSNDTYPTALHIAAVTQLEDVVLPALDQLKTTLKEKSDAYHDIVKIGRTHLQDATPLTLGQEISGWHRMLEKSEQMIRTSIPFVQELAIGGTAVGTGLNAHPDFSEKVCQELSEATGKEFSSAVNKFHALTSHDEIVYAHGALKGLAADMMKIANDVRWLASGPRCGIGEIEIPANEPGSSIMPGKVNPTQSEAVTMVAVQVMGNDAAIGFAASQGNFELNVFKPVIAYNFIQSAQLLADSMLSFNDRCAVGIEPNREKIAKNLQDSLMLVTALNPHIGYENAAKIAKTAFAENTTLKEAAIASGLLTEEQFDSYIKPEEMTYPK</sequence>
<name>A0A268H8G1_9BACI</name>
<comment type="caution">
    <text evidence="8">The sequence shown here is derived from an EMBL/GenBank/DDBJ whole genome shotgun (WGS) entry which is preliminary data.</text>
</comment>
<protein>
    <recommendedName>
        <fullName evidence="5">Fumarate hydratase class II</fullName>
        <shortName evidence="5">Fumarase C</shortName>
        <ecNumber evidence="5">4.2.1.2</ecNumber>
    </recommendedName>
    <alternativeName>
        <fullName evidence="5">Aerobic fumarase</fullName>
    </alternativeName>
    <alternativeName>
        <fullName evidence="5">Iron-independent fumarase</fullName>
    </alternativeName>
</protein>
<evidence type="ECO:0000313" key="9">
    <source>
        <dbReference type="Proteomes" id="UP000216475"/>
    </source>
</evidence>
<comment type="pathway">
    <text evidence="5">Carbohydrate metabolism; tricarboxylic acid cycle; (S)-malate from fumarate: step 1/1.</text>
</comment>
<feature type="binding site" evidence="5">
    <location>
        <begin position="97"/>
        <end position="99"/>
    </location>
    <ligand>
        <name>substrate</name>
    </ligand>
</feature>
<dbReference type="FunFam" id="1.10.40.30:FF:000002">
    <property type="entry name" value="Fumarate hydratase class II"/>
    <property type="match status" value="1"/>
</dbReference>
<gene>
    <name evidence="5 8" type="primary">fumC</name>
    <name evidence="8" type="ORF">CHI12_18040</name>
</gene>
<dbReference type="RefSeq" id="WP_095272992.1">
    <property type="nucleotide sequence ID" value="NZ_NPBH01000085.1"/>
</dbReference>
<feature type="domain" description="Fumarase C C-terminal" evidence="7">
    <location>
        <begin position="406"/>
        <end position="458"/>
    </location>
</feature>
<dbReference type="PROSITE" id="PS00163">
    <property type="entry name" value="FUMARATE_LYASES"/>
    <property type="match status" value="1"/>
</dbReference>
<dbReference type="InterPro" id="IPR005677">
    <property type="entry name" value="Fum_hydII"/>
</dbReference>
<evidence type="ECO:0000256" key="3">
    <source>
        <dbReference type="ARBA" id="ARBA00022532"/>
    </source>
</evidence>
<dbReference type="EC" id="4.2.1.2" evidence="5"/>
<evidence type="ECO:0000256" key="4">
    <source>
        <dbReference type="ARBA" id="ARBA00023239"/>
    </source>
</evidence>
<dbReference type="PANTHER" id="PTHR11444:SF1">
    <property type="entry name" value="FUMARATE HYDRATASE, MITOCHONDRIAL"/>
    <property type="match status" value="1"/>
</dbReference>
<feature type="binding site" evidence="5">
    <location>
        <position position="317"/>
    </location>
    <ligand>
        <name>substrate</name>
    </ligand>
</feature>
<dbReference type="FunFam" id="1.20.200.10:FF:000001">
    <property type="entry name" value="Fumarate hydratase, mitochondrial"/>
    <property type="match status" value="1"/>
</dbReference>
<organism evidence="8 9">
    <name type="scientific">Terribacillus saccharophilus</name>
    <dbReference type="NCBI Taxonomy" id="361277"/>
    <lineage>
        <taxon>Bacteria</taxon>
        <taxon>Bacillati</taxon>
        <taxon>Bacillota</taxon>
        <taxon>Bacilli</taxon>
        <taxon>Bacillales</taxon>
        <taxon>Bacillaceae</taxon>
        <taxon>Terribacillus</taxon>
    </lineage>
</organism>